<proteinExistence type="predicted"/>
<feature type="repeat" description="WD" evidence="3">
    <location>
        <begin position="72"/>
        <end position="89"/>
    </location>
</feature>
<dbReference type="InterPro" id="IPR036322">
    <property type="entry name" value="WD40_repeat_dom_sf"/>
</dbReference>
<organism evidence="4 5">
    <name type="scientific">Asbolus verrucosus</name>
    <name type="common">Desert ironclad beetle</name>
    <dbReference type="NCBI Taxonomy" id="1661398"/>
    <lineage>
        <taxon>Eukaryota</taxon>
        <taxon>Metazoa</taxon>
        <taxon>Ecdysozoa</taxon>
        <taxon>Arthropoda</taxon>
        <taxon>Hexapoda</taxon>
        <taxon>Insecta</taxon>
        <taxon>Pterygota</taxon>
        <taxon>Neoptera</taxon>
        <taxon>Endopterygota</taxon>
        <taxon>Coleoptera</taxon>
        <taxon>Polyphaga</taxon>
        <taxon>Cucujiformia</taxon>
        <taxon>Tenebrionidae</taxon>
        <taxon>Pimeliinae</taxon>
        <taxon>Asbolus</taxon>
    </lineage>
</organism>
<protein>
    <submittedName>
        <fullName evidence="4">WD40 domain containing protein</fullName>
    </submittedName>
</protein>
<feature type="repeat" description="WD" evidence="3">
    <location>
        <begin position="1"/>
        <end position="35"/>
    </location>
</feature>
<dbReference type="SUPFAM" id="SSF50978">
    <property type="entry name" value="WD40 repeat-like"/>
    <property type="match status" value="1"/>
</dbReference>
<dbReference type="CDD" id="cd00200">
    <property type="entry name" value="WD40"/>
    <property type="match status" value="1"/>
</dbReference>
<dbReference type="EMBL" id="QDEB01034363">
    <property type="protein sequence ID" value="RZC39449.1"/>
    <property type="molecule type" value="Genomic_DNA"/>
</dbReference>
<feature type="repeat" description="WD" evidence="3">
    <location>
        <begin position="98"/>
        <end position="139"/>
    </location>
</feature>
<dbReference type="PANTHER" id="PTHR19848:SF8">
    <property type="entry name" value="F-BOX AND WD REPEAT DOMAIN CONTAINING 7"/>
    <property type="match status" value="1"/>
</dbReference>
<evidence type="ECO:0000313" key="5">
    <source>
        <dbReference type="Proteomes" id="UP000292052"/>
    </source>
</evidence>
<keyword evidence="2" id="KW-0677">Repeat</keyword>
<dbReference type="SMART" id="SM00320">
    <property type="entry name" value="WD40"/>
    <property type="match status" value="4"/>
</dbReference>
<dbReference type="Proteomes" id="UP000292052">
    <property type="component" value="Unassembled WGS sequence"/>
</dbReference>
<dbReference type="PROSITE" id="PS00678">
    <property type="entry name" value="WD_REPEATS_1"/>
    <property type="match status" value="2"/>
</dbReference>
<dbReference type="InterPro" id="IPR019775">
    <property type="entry name" value="WD40_repeat_CS"/>
</dbReference>
<evidence type="ECO:0000256" key="1">
    <source>
        <dbReference type="ARBA" id="ARBA00022574"/>
    </source>
</evidence>
<dbReference type="Gene3D" id="2.130.10.10">
    <property type="entry name" value="YVTN repeat-like/Quinoprotein amine dehydrogenase"/>
    <property type="match status" value="1"/>
</dbReference>
<feature type="non-terminal residue" evidence="4">
    <location>
        <position position="1"/>
    </location>
</feature>
<dbReference type="AlphaFoldDB" id="A0A482W3Y0"/>
<gene>
    <name evidence="4" type="ORF">BDFB_008588</name>
</gene>
<dbReference type="Pfam" id="PF00400">
    <property type="entry name" value="WD40"/>
    <property type="match status" value="4"/>
</dbReference>
<dbReference type="STRING" id="1661398.A0A482W3Y0"/>
<feature type="repeat" description="WD" evidence="3">
    <location>
        <begin position="140"/>
        <end position="174"/>
    </location>
</feature>
<dbReference type="InterPro" id="IPR020472">
    <property type="entry name" value="WD40_PAC1"/>
</dbReference>
<accession>A0A482W3Y0</accession>
<evidence type="ECO:0000256" key="3">
    <source>
        <dbReference type="PROSITE-ProRule" id="PRU00221"/>
    </source>
</evidence>
<evidence type="ECO:0000313" key="4">
    <source>
        <dbReference type="EMBL" id="RZC39449.1"/>
    </source>
</evidence>
<dbReference type="InterPro" id="IPR015943">
    <property type="entry name" value="WD40/YVTN_repeat-like_dom_sf"/>
</dbReference>
<name>A0A482W3Y0_ASBVE</name>
<dbReference type="PANTHER" id="PTHR19848">
    <property type="entry name" value="WD40 REPEAT PROTEIN"/>
    <property type="match status" value="1"/>
</dbReference>
<reference evidence="4 5" key="1">
    <citation type="submission" date="2017-03" db="EMBL/GenBank/DDBJ databases">
        <title>Genome of the blue death feigning beetle - Asbolus verrucosus.</title>
        <authorList>
            <person name="Rider S.D."/>
        </authorList>
    </citation>
    <scope>NUCLEOTIDE SEQUENCE [LARGE SCALE GENOMIC DNA]</scope>
    <source>
        <strain evidence="4">Butters</strain>
        <tissue evidence="4">Head and leg muscle</tissue>
    </source>
</reference>
<evidence type="ECO:0000256" key="2">
    <source>
        <dbReference type="ARBA" id="ARBA00022737"/>
    </source>
</evidence>
<sequence>VRVVRPSPDGTFLASCSNDQTVRVWHVYSKECRAELRAHEHVVEFIAWAPESAANAINEAAGVDNKKGAHMGPFLASCSRDKTIRIWDVGAGVALFVLIGHDNWVRGVVFHPGGKFLVSVSDDKTLRVWDLRNKRCMKTLEAHKHFCTSLDFHKSHPYVISGSVDLTVKVWECR</sequence>
<dbReference type="PRINTS" id="PR00320">
    <property type="entry name" value="GPROTEINBRPT"/>
</dbReference>
<dbReference type="PROSITE" id="PS50294">
    <property type="entry name" value="WD_REPEATS_REGION"/>
    <property type="match status" value="3"/>
</dbReference>
<dbReference type="OrthoDB" id="674604at2759"/>
<comment type="caution">
    <text evidence="4">The sequence shown here is derived from an EMBL/GenBank/DDBJ whole genome shotgun (WGS) entry which is preliminary data.</text>
</comment>
<dbReference type="PROSITE" id="PS50082">
    <property type="entry name" value="WD_REPEATS_2"/>
    <property type="match status" value="4"/>
</dbReference>
<dbReference type="InterPro" id="IPR001680">
    <property type="entry name" value="WD40_rpt"/>
</dbReference>
<keyword evidence="1 3" id="KW-0853">WD repeat</keyword>
<keyword evidence="5" id="KW-1185">Reference proteome</keyword>